<accession>A0A0K1E9E3</accession>
<sequence length="235" mass="27104">MGRYCPTRWRRQEGASAGHLGRGRGHLGVRPRHPVVRRRHPVVRRRHPVVRRHHPVVRRRHSVARPRHPVARSRHPVARPGHSVASPRHPVTRSRHPVARPGHSVARPCHPLIRQRHPTSRWDEPTTRRRLLHAARCPAGMARSSSVDVEGPWTMDRRKTVHNAAVTYAARYIRRLYSTQMQLPGETTPQRGLDGVIARRCLFWCTCWVKPCGTVGLHAEAGRWVREREATVRRP</sequence>
<feature type="compositionally biased region" description="Basic residues" evidence="1">
    <location>
        <begin position="57"/>
        <end position="77"/>
    </location>
</feature>
<dbReference type="AlphaFoldDB" id="A0A0K1E9E3"/>
<gene>
    <name evidence="2" type="ORF">CMC5_016100</name>
</gene>
<keyword evidence="3" id="KW-1185">Reference proteome</keyword>
<feature type="region of interest" description="Disordered" evidence="1">
    <location>
        <begin position="57"/>
        <end position="106"/>
    </location>
</feature>
<proteinExistence type="predicted"/>
<dbReference type="KEGG" id="ccro:CMC5_016100"/>
<reference evidence="2 3" key="1">
    <citation type="submission" date="2015-07" db="EMBL/GenBank/DDBJ databases">
        <title>Genome analysis of myxobacterium Chondromyces crocatus Cm c5 reveals a high potential for natural compound synthesis and the genetic basis for the loss of fruiting body formation.</title>
        <authorList>
            <person name="Zaburannyi N."/>
            <person name="Bunk B."/>
            <person name="Maier J."/>
            <person name="Overmann J."/>
            <person name="Mueller R."/>
        </authorList>
    </citation>
    <scope>NUCLEOTIDE SEQUENCE [LARGE SCALE GENOMIC DNA]</scope>
    <source>
        <strain evidence="2 3">Cm c5</strain>
    </source>
</reference>
<dbReference type="EMBL" id="CP012159">
    <property type="protein sequence ID" value="AKT37469.1"/>
    <property type="molecule type" value="Genomic_DNA"/>
</dbReference>
<organism evidence="2 3">
    <name type="scientific">Chondromyces crocatus</name>
    <dbReference type="NCBI Taxonomy" id="52"/>
    <lineage>
        <taxon>Bacteria</taxon>
        <taxon>Pseudomonadati</taxon>
        <taxon>Myxococcota</taxon>
        <taxon>Polyangia</taxon>
        <taxon>Polyangiales</taxon>
        <taxon>Polyangiaceae</taxon>
        <taxon>Chondromyces</taxon>
    </lineage>
</organism>
<evidence type="ECO:0000313" key="3">
    <source>
        <dbReference type="Proteomes" id="UP000067626"/>
    </source>
</evidence>
<dbReference type="Proteomes" id="UP000067626">
    <property type="component" value="Chromosome"/>
</dbReference>
<name>A0A0K1E9E3_CHOCO</name>
<protein>
    <submittedName>
        <fullName evidence="2">Uncharacterized protein</fullName>
    </submittedName>
</protein>
<evidence type="ECO:0000313" key="2">
    <source>
        <dbReference type="EMBL" id="AKT37469.1"/>
    </source>
</evidence>
<evidence type="ECO:0000256" key="1">
    <source>
        <dbReference type="SAM" id="MobiDB-lite"/>
    </source>
</evidence>